<dbReference type="GO" id="GO:0016987">
    <property type="term" value="F:sigma factor activity"/>
    <property type="evidence" value="ECO:0007669"/>
    <property type="project" value="UniProtKB-KW"/>
</dbReference>
<dbReference type="InterPro" id="IPR000943">
    <property type="entry name" value="RNA_pol_sigma70"/>
</dbReference>
<dbReference type="GO" id="GO:0006352">
    <property type="term" value="P:DNA-templated transcription initiation"/>
    <property type="evidence" value="ECO:0007669"/>
    <property type="project" value="InterPro"/>
</dbReference>
<evidence type="ECO:0000256" key="4">
    <source>
        <dbReference type="ARBA" id="ARBA00023163"/>
    </source>
</evidence>
<dbReference type="PRINTS" id="PR00046">
    <property type="entry name" value="SIGMA70FCT"/>
</dbReference>
<evidence type="ECO:0000256" key="1">
    <source>
        <dbReference type="ARBA" id="ARBA00023015"/>
    </source>
</evidence>
<evidence type="ECO:0000313" key="6">
    <source>
        <dbReference type="EMBL" id="HIS35714.1"/>
    </source>
</evidence>
<reference evidence="6" key="2">
    <citation type="journal article" date="2021" name="PeerJ">
        <title>Extensive microbial diversity within the chicken gut microbiome revealed by metagenomics and culture.</title>
        <authorList>
            <person name="Gilroy R."/>
            <person name="Ravi A."/>
            <person name="Getino M."/>
            <person name="Pursley I."/>
            <person name="Horton D.L."/>
            <person name="Alikhan N.F."/>
            <person name="Baker D."/>
            <person name="Gharbi K."/>
            <person name="Hall N."/>
            <person name="Watson M."/>
            <person name="Adriaenssens E.M."/>
            <person name="Foster-Nyarko E."/>
            <person name="Jarju S."/>
            <person name="Secka A."/>
            <person name="Antonio M."/>
            <person name="Oren A."/>
            <person name="Chaudhuri R.R."/>
            <person name="La Ragione R."/>
            <person name="Hildebrand F."/>
            <person name="Pallen M.J."/>
        </authorList>
    </citation>
    <scope>NUCLEOTIDE SEQUENCE</scope>
    <source>
        <strain evidence="6">6276</strain>
    </source>
</reference>
<dbReference type="Gene3D" id="1.10.601.10">
    <property type="entry name" value="RNA Polymerase Primary Sigma Factor"/>
    <property type="match status" value="1"/>
</dbReference>
<evidence type="ECO:0000313" key="7">
    <source>
        <dbReference type="Proteomes" id="UP000823928"/>
    </source>
</evidence>
<comment type="caution">
    <text evidence="6">The sequence shown here is derived from an EMBL/GenBank/DDBJ whole genome shotgun (WGS) entry which is preliminary data.</text>
</comment>
<sequence>MSLDTKISMELDTLYSDFSAQGVNDEDEILSEHSESIEEDLTAETQPKTFSSIAKEDDILQMYLKDVGKIKLLNSKEEKLLGKDIKEGEFKKAEIAKRKLVQANLRLVVSIAKKYIGQGVLFMDLVQEGSLGLIKAAEKFDYSKNFKFSTYATWWIKQTIMRAIANNSKTIRIPVHMADKIRKYKKVYSGLSFELGREPSDKEIAEKMGLTVKNIQAIKRAVIKEPISLETPVTDDLCVGDYIEDKSYNSPDIQAKNNAMKGSIENLLKTLNDRERQIINCRFGINGETQMTLEQLGKNMGYSKERIRQLEEAALSKIRQREELKHFRDFIED</sequence>
<dbReference type="Gene3D" id="1.10.10.10">
    <property type="entry name" value="Winged helix-like DNA-binding domain superfamily/Winged helix DNA-binding domain"/>
    <property type="match status" value="2"/>
</dbReference>
<dbReference type="CDD" id="cd06171">
    <property type="entry name" value="Sigma70_r4"/>
    <property type="match status" value="1"/>
</dbReference>
<dbReference type="InterPro" id="IPR007624">
    <property type="entry name" value="RNA_pol_sigma70_r3"/>
</dbReference>
<dbReference type="Pfam" id="PF00140">
    <property type="entry name" value="Sigma70_r1_2"/>
    <property type="match status" value="1"/>
</dbReference>
<evidence type="ECO:0000259" key="5">
    <source>
        <dbReference type="PROSITE" id="PS00715"/>
    </source>
</evidence>
<keyword evidence="4" id="KW-0804">Transcription</keyword>
<dbReference type="AlphaFoldDB" id="A0A9D1EY37"/>
<protein>
    <submittedName>
        <fullName evidence="6">Sigma-70 family RNA polymerase sigma factor</fullName>
    </submittedName>
</protein>
<dbReference type="SUPFAM" id="SSF88659">
    <property type="entry name" value="Sigma3 and sigma4 domains of RNA polymerase sigma factors"/>
    <property type="match status" value="2"/>
</dbReference>
<name>A0A9D1EY37_9BACT</name>
<dbReference type="PANTHER" id="PTHR30603">
    <property type="entry name" value="RNA POLYMERASE SIGMA FACTOR RPO"/>
    <property type="match status" value="1"/>
</dbReference>
<dbReference type="InterPro" id="IPR009042">
    <property type="entry name" value="RNA_pol_sigma70_r1_2"/>
</dbReference>
<dbReference type="GO" id="GO:0003677">
    <property type="term" value="F:DNA binding"/>
    <property type="evidence" value="ECO:0007669"/>
    <property type="project" value="UniProtKB-KW"/>
</dbReference>
<dbReference type="EMBL" id="DVIU01000079">
    <property type="protein sequence ID" value="HIS35714.1"/>
    <property type="molecule type" value="Genomic_DNA"/>
</dbReference>
<dbReference type="InterPro" id="IPR007627">
    <property type="entry name" value="RNA_pol_sigma70_r2"/>
</dbReference>
<dbReference type="SUPFAM" id="SSF88946">
    <property type="entry name" value="Sigma2 domain of RNA polymerase sigma factors"/>
    <property type="match status" value="1"/>
</dbReference>
<reference evidence="6" key="1">
    <citation type="submission" date="2020-10" db="EMBL/GenBank/DDBJ databases">
        <authorList>
            <person name="Gilroy R."/>
        </authorList>
    </citation>
    <scope>NUCLEOTIDE SEQUENCE</scope>
    <source>
        <strain evidence="6">6276</strain>
    </source>
</reference>
<feature type="domain" description="RNA polymerase sigma-70" evidence="5">
    <location>
        <begin position="124"/>
        <end position="137"/>
    </location>
</feature>
<evidence type="ECO:0000256" key="3">
    <source>
        <dbReference type="ARBA" id="ARBA00023125"/>
    </source>
</evidence>
<gene>
    <name evidence="6" type="ORF">IAC10_03670</name>
</gene>
<dbReference type="Pfam" id="PF04542">
    <property type="entry name" value="Sigma70_r2"/>
    <property type="match status" value="1"/>
</dbReference>
<dbReference type="InterPro" id="IPR036388">
    <property type="entry name" value="WH-like_DNA-bd_sf"/>
</dbReference>
<dbReference type="InterPro" id="IPR013324">
    <property type="entry name" value="RNA_pol_sigma_r3/r4-like"/>
</dbReference>
<dbReference type="InterPro" id="IPR013325">
    <property type="entry name" value="RNA_pol_sigma_r2"/>
</dbReference>
<dbReference type="InterPro" id="IPR014284">
    <property type="entry name" value="RNA_pol_sigma-70_dom"/>
</dbReference>
<dbReference type="PANTHER" id="PTHR30603:SF47">
    <property type="entry name" value="RNA POLYMERASE SIGMA FACTOR SIGD, CHLOROPLASTIC"/>
    <property type="match status" value="1"/>
</dbReference>
<organism evidence="6 7">
    <name type="scientific">Candidatus Scatousia excrementigallinarum</name>
    <dbReference type="NCBI Taxonomy" id="2840935"/>
    <lineage>
        <taxon>Bacteria</taxon>
        <taxon>Candidatus Scatousia</taxon>
    </lineage>
</organism>
<dbReference type="NCBIfam" id="TIGR02937">
    <property type="entry name" value="sigma70-ECF"/>
    <property type="match status" value="1"/>
</dbReference>
<dbReference type="Proteomes" id="UP000823928">
    <property type="component" value="Unassembled WGS sequence"/>
</dbReference>
<keyword evidence="2" id="KW-0731">Sigma factor</keyword>
<dbReference type="Pfam" id="PF04545">
    <property type="entry name" value="Sigma70_r4"/>
    <property type="match status" value="1"/>
</dbReference>
<evidence type="ECO:0000256" key="2">
    <source>
        <dbReference type="ARBA" id="ARBA00023082"/>
    </source>
</evidence>
<accession>A0A9D1EY37</accession>
<dbReference type="Pfam" id="PF04539">
    <property type="entry name" value="Sigma70_r3"/>
    <property type="match status" value="1"/>
</dbReference>
<dbReference type="InterPro" id="IPR050239">
    <property type="entry name" value="Sigma-70_RNA_pol_init_factors"/>
</dbReference>
<dbReference type="PROSITE" id="PS00715">
    <property type="entry name" value="SIGMA70_1"/>
    <property type="match status" value="1"/>
</dbReference>
<dbReference type="InterPro" id="IPR007630">
    <property type="entry name" value="RNA_pol_sigma70_r4"/>
</dbReference>
<keyword evidence="1" id="KW-0805">Transcription regulation</keyword>
<keyword evidence="3" id="KW-0238">DNA-binding</keyword>
<proteinExistence type="predicted"/>